<name>A0A821IM69_9BILA</name>
<dbReference type="SUPFAM" id="SSF54001">
    <property type="entry name" value="Cysteine proteinases"/>
    <property type="match status" value="1"/>
</dbReference>
<dbReference type="InterPro" id="IPR038765">
    <property type="entry name" value="Papain-like_cys_pep_sf"/>
</dbReference>
<gene>
    <name evidence="2" type="ORF">GIL414_LOCUS45276</name>
    <name evidence="1" type="ORF">OVN521_LOCUS48376</name>
</gene>
<evidence type="ECO:0000313" key="1">
    <source>
        <dbReference type="EMBL" id="CAF4700398.1"/>
    </source>
</evidence>
<comment type="caution">
    <text evidence="1">The sequence shown here is derived from an EMBL/GenBank/DDBJ whole genome shotgun (WGS) entry which is preliminary data.</text>
</comment>
<keyword evidence="3" id="KW-1185">Reference proteome</keyword>
<sequence length="53" mass="6238">MKWQCVEYARRWLLIRKGCMFGRVHAALDIWTEISIVQQVVGGKCFTLKKEPN</sequence>
<reference evidence="1" key="1">
    <citation type="submission" date="2021-02" db="EMBL/GenBank/DDBJ databases">
        <authorList>
            <person name="Nowell W R."/>
        </authorList>
    </citation>
    <scope>NUCLEOTIDE SEQUENCE</scope>
</reference>
<feature type="non-terminal residue" evidence="1">
    <location>
        <position position="53"/>
    </location>
</feature>
<evidence type="ECO:0000313" key="2">
    <source>
        <dbReference type="EMBL" id="CAF4754021.1"/>
    </source>
</evidence>
<dbReference type="AlphaFoldDB" id="A0A821IM69"/>
<accession>A0A821IM69</accession>
<dbReference type="EMBL" id="CAJOBG010100373">
    <property type="protein sequence ID" value="CAF4700398.1"/>
    <property type="molecule type" value="Genomic_DNA"/>
</dbReference>
<dbReference type="Gene3D" id="3.90.1720.10">
    <property type="entry name" value="endopeptidase domain like (from Nostoc punctiforme)"/>
    <property type="match status" value="1"/>
</dbReference>
<dbReference type="Proteomes" id="UP000681720">
    <property type="component" value="Unassembled WGS sequence"/>
</dbReference>
<evidence type="ECO:0000313" key="3">
    <source>
        <dbReference type="Proteomes" id="UP000663866"/>
    </source>
</evidence>
<dbReference type="EMBL" id="CAJOBJ010138840">
    <property type="protein sequence ID" value="CAF4754021.1"/>
    <property type="molecule type" value="Genomic_DNA"/>
</dbReference>
<dbReference type="Proteomes" id="UP000663866">
    <property type="component" value="Unassembled WGS sequence"/>
</dbReference>
<organism evidence="1 3">
    <name type="scientific">Rotaria magnacalcarata</name>
    <dbReference type="NCBI Taxonomy" id="392030"/>
    <lineage>
        <taxon>Eukaryota</taxon>
        <taxon>Metazoa</taxon>
        <taxon>Spiralia</taxon>
        <taxon>Gnathifera</taxon>
        <taxon>Rotifera</taxon>
        <taxon>Eurotatoria</taxon>
        <taxon>Bdelloidea</taxon>
        <taxon>Philodinida</taxon>
        <taxon>Philodinidae</taxon>
        <taxon>Rotaria</taxon>
    </lineage>
</organism>
<proteinExistence type="predicted"/>
<protein>
    <submittedName>
        <fullName evidence="1">Uncharacterized protein</fullName>
    </submittedName>
</protein>